<keyword evidence="10" id="KW-0862">Zinc</keyword>
<dbReference type="GO" id="GO:0008270">
    <property type="term" value="F:zinc ion binding"/>
    <property type="evidence" value="ECO:0007669"/>
    <property type="project" value="InterPro"/>
</dbReference>
<evidence type="ECO:0000256" key="4">
    <source>
        <dbReference type="ARBA" id="ARBA00005250"/>
    </source>
</evidence>
<dbReference type="InterPro" id="IPR001018">
    <property type="entry name" value="Beta-lactamase_class-B_CS"/>
</dbReference>
<evidence type="ECO:0000256" key="2">
    <source>
        <dbReference type="ARBA" id="ARBA00001947"/>
    </source>
</evidence>
<dbReference type="GO" id="GO:0017001">
    <property type="term" value="P:antibiotic catabolic process"/>
    <property type="evidence" value="ECO:0007669"/>
    <property type="project" value="InterPro"/>
</dbReference>
<dbReference type="GO" id="GO:0046677">
    <property type="term" value="P:response to antibiotic"/>
    <property type="evidence" value="ECO:0007669"/>
    <property type="project" value="UniProtKB-KW"/>
</dbReference>
<dbReference type="OrthoDB" id="9773738at2"/>
<keyword evidence="9" id="KW-0378">Hydrolase</keyword>
<dbReference type="RefSeq" id="WP_143878315.1">
    <property type="nucleotide sequence ID" value="NZ_BAABLZ010000002.1"/>
</dbReference>
<name>A0A516V2P2_9GAMM</name>
<proteinExistence type="inferred from homology"/>
<evidence type="ECO:0000256" key="1">
    <source>
        <dbReference type="ARBA" id="ARBA00001526"/>
    </source>
</evidence>
<dbReference type="PROSITE" id="PS00743">
    <property type="entry name" value="BETA_LACTAMASE_B_1"/>
    <property type="match status" value="1"/>
</dbReference>
<dbReference type="PROSITE" id="PS51257">
    <property type="entry name" value="PROKAR_LIPOPROTEIN"/>
    <property type="match status" value="1"/>
</dbReference>
<protein>
    <recommendedName>
        <fullName evidence="5">beta-lactamase</fullName>
        <ecNumber evidence="5">3.5.2.6</ecNumber>
    </recommendedName>
</protein>
<dbReference type="InterPro" id="IPR050855">
    <property type="entry name" value="NDM-1-like"/>
</dbReference>
<dbReference type="InterPro" id="IPR001279">
    <property type="entry name" value="Metallo-B-lactamas"/>
</dbReference>
<evidence type="ECO:0000256" key="8">
    <source>
        <dbReference type="ARBA" id="ARBA00022764"/>
    </source>
</evidence>
<dbReference type="SUPFAM" id="SSF56281">
    <property type="entry name" value="Metallo-hydrolase/oxidoreductase"/>
    <property type="match status" value="1"/>
</dbReference>
<dbReference type="NCBIfam" id="NF033105">
    <property type="entry name" value="bla_subclass_B3"/>
    <property type="match status" value="1"/>
</dbReference>
<evidence type="ECO:0000259" key="13">
    <source>
        <dbReference type="SMART" id="SM00849"/>
    </source>
</evidence>
<evidence type="ECO:0000313" key="14">
    <source>
        <dbReference type="EMBL" id="QDQ72800.1"/>
    </source>
</evidence>
<evidence type="ECO:0000256" key="7">
    <source>
        <dbReference type="ARBA" id="ARBA00022729"/>
    </source>
</evidence>
<dbReference type="AlphaFoldDB" id="A0A516V2P2"/>
<evidence type="ECO:0000256" key="12">
    <source>
        <dbReference type="SAM" id="SignalP"/>
    </source>
</evidence>
<feature type="chain" id="PRO_5022223178" description="beta-lactamase" evidence="12">
    <location>
        <begin position="25"/>
        <end position="310"/>
    </location>
</feature>
<dbReference type="Proteomes" id="UP000315891">
    <property type="component" value="Chromosome"/>
</dbReference>
<keyword evidence="11" id="KW-0046">Antibiotic resistance</keyword>
<feature type="signal peptide" evidence="12">
    <location>
        <begin position="1"/>
        <end position="24"/>
    </location>
</feature>
<feature type="domain" description="Metallo-beta-lactamase" evidence="13">
    <location>
        <begin position="71"/>
        <end position="262"/>
    </location>
</feature>
<evidence type="ECO:0000256" key="10">
    <source>
        <dbReference type="ARBA" id="ARBA00022833"/>
    </source>
</evidence>
<organism evidence="14 15">
    <name type="scientific">Pseudoluteimonas lycopersici</name>
    <dbReference type="NCBI Taxonomy" id="1324796"/>
    <lineage>
        <taxon>Bacteria</taxon>
        <taxon>Pseudomonadati</taxon>
        <taxon>Pseudomonadota</taxon>
        <taxon>Gammaproteobacteria</taxon>
        <taxon>Lysobacterales</taxon>
        <taxon>Lysobacteraceae</taxon>
        <taxon>Pseudoluteimonas</taxon>
    </lineage>
</organism>
<dbReference type="EC" id="3.5.2.6" evidence="5"/>
<evidence type="ECO:0000256" key="9">
    <source>
        <dbReference type="ARBA" id="ARBA00022801"/>
    </source>
</evidence>
<reference evidence="14 15" key="1">
    <citation type="submission" date="2019-07" db="EMBL/GenBank/DDBJ databases">
        <title>Lysobacter weifangensis sp. nov., isolated from bensulfuron-methyl contaminated farmland soil.</title>
        <authorList>
            <person name="Zhao H."/>
        </authorList>
    </citation>
    <scope>NUCLEOTIDE SEQUENCE [LARGE SCALE GENOMIC DNA]</scope>
    <source>
        <strain evidence="14 15">CC-Bw-6</strain>
    </source>
</reference>
<evidence type="ECO:0000256" key="11">
    <source>
        <dbReference type="ARBA" id="ARBA00023251"/>
    </source>
</evidence>
<comment type="subcellular location">
    <subcellularLocation>
        <location evidence="3">Periplasm</location>
    </subcellularLocation>
</comment>
<gene>
    <name evidence="14" type="primary">bla</name>
    <name evidence="14" type="ORF">FNZ56_02380</name>
</gene>
<dbReference type="Gene3D" id="3.60.15.10">
    <property type="entry name" value="Ribonuclease Z/Hydroxyacylglutathione hydrolase-like"/>
    <property type="match status" value="1"/>
</dbReference>
<dbReference type="InterPro" id="IPR036866">
    <property type="entry name" value="RibonucZ/Hydroxyglut_hydro"/>
</dbReference>
<comment type="similarity">
    <text evidence="4">Belongs to the metallo-beta-lactamase superfamily. Class-B beta-lactamase family.</text>
</comment>
<evidence type="ECO:0000256" key="6">
    <source>
        <dbReference type="ARBA" id="ARBA00022723"/>
    </source>
</evidence>
<dbReference type="PANTHER" id="PTHR42951:SF17">
    <property type="entry name" value="METALLO-BETA-LACTAMASE DOMAIN-CONTAINING PROTEIN"/>
    <property type="match status" value="1"/>
</dbReference>
<dbReference type="Pfam" id="PF00753">
    <property type="entry name" value="Lactamase_B"/>
    <property type="match status" value="1"/>
</dbReference>
<dbReference type="PANTHER" id="PTHR42951">
    <property type="entry name" value="METALLO-BETA-LACTAMASE DOMAIN-CONTAINING"/>
    <property type="match status" value="1"/>
</dbReference>
<dbReference type="SMART" id="SM00849">
    <property type="entry name" value="Lactamase_B"/>
    <property type="match status" value="1"/>
</dbReference>
<keyword evidence="8" id="KW-0574">Periplasm</keyword>
<keyword evidence="7 12" id="KW-0732">Signal</keyword>
<evidence type="ECO:0000256" key="5">
    <source>
        <dbReference type="ARBA" id="ARBA00012865"/>
    </source>
</evidence>
<evidence type="ECO:0000313" key="15">
    <source>
        <dbReference type="Proteomes" id="UP000315891"/>
    </source>
</evidence>
<dbReference type="GO" id="GO:0008800">
    <property type="term" value="F:beta-lactamase activity"/>
    <property type="evidence" value="ECO:0007669"/>
    <property type="project" value="UniProtKB-EC"/>
</dbReference>
<keyword evidence="15" id="KW-1185">Reference proteome</keyword>
<accession>A0A516V2P2</accession>
<dbReference type="NCBIfam" id="NF012229">
    <property type="entry name" value="bla_class_B_core"/>
    <property type="match status" value="1"/>
</dbReference>
<dbReference type="EMBL" id="CP041742">
    <property type="protein sequence ID" value="QDQ72800.1"/>
    <property type="molecule type" value="Genomic_DNA"/>
</dbReference>
<keyword evidence="6" id="KW-0479">Metal-binding</keyword>
<sequence>MRAAIAIAFVAALASASCTTPRHAETAAEAVVPSTGASLPAPNRCADDAGWDDPAIPRHVYGNTWYVGSCGISALLVVSPQGSVLIDGTTAASAPAVERSIEALGVPLHDVRYILGSHEHSDHAGGIAQLQRDTGATVLARAPAASVLRRGSNDRSDPQFAELAPVPPVAQVETIDDGQTIRVGDAIALTAHATPGHAPGGTSWTWTECEGTRCLHMAYVDSLTAISDDAWRFNEHPDYVATFRHTLDVVAALPCDVLITPHPGASALWQRLPPDATLPLVDAGACKAYSENGRAGLDARLEKERAGQVP</sequence>
<comment type="cofactor">
    <cofactor evidence="2">
        <name>Zn(2+)</name>
        <dbReference type="ChEBI" id="CHEBI:29105"/>
    </cofactor>
</comment>
<evidence type="ECO:0000256" key="3">
    <source>
        <dbReference type="ARBA" id="ARBA00004418"/>
    </source>
</evidence>
<comment type="catalytic activity">
    <reaction evidence="1">
        <text>a beta-lactam + H2O = a substituted beta-amino acid</text>
        <dbReference type="Rhea" id="RHEA:20401"/>
        <dbReference type="ChEBI" id="CHEBI:15377"/>
        <dbReference type="ChEBI" id="CHEBI:35627"/>
        <dbReference type="ChEBI" id="CHEBI:140347"/>
        <dbReference type="EC" id="3.5.2.6"/>
    </reaction>
</comment>
<dbReference type="GO" id="GO:0042597">
    <property type="term" value="C:periplasmic space"/>
    <property type="evidence" value="ECO:0007669"/>
    <property type="project" value="UniProtKB-SubCell"/>
</dbReference>